<gene>
    <name evidence="1" type="ORF">B296_00022232</name>
</gene>
<dbReference type="AlphaFoldDB" id="A0A426XKI3"/>
<evidence type="ECO:0000313" key="1">
    <source>
        <dbReference type="EMBL" id="RRT39973.1"/>
    </source>
</evidence>
<organism evidence="1 2">
    <name type="scientific">Ensete ventricosum</name>
    <name type="common">Abyssinian banana</name>
    <name type="synonym">Musa ensete</name>
    <dbReference type="NCBI Taxonomy" id="4639"/>
    <lineage>
        <taxon>Eukaryota</taxon>
        <taxon>Viridiplantae</taxon>
        <taxon>Streptophyta</taxon>
        <taxon>Embryophyta</taxon>
        <taxon>Tracheophyta</taxon>
        <taxon>Spermatophyta</taxon>
        <taxon>Magnoliopsida</taxon>
        <taxon>Liliopsida</taxon>
        <taxon>Zingiberales</taxon>
        <taxon>Musaceae</taxon>
        <taxon>Ensete</taxon>
    </lineage>
</organism>
<comment type="caution">
    <text evidence="1">The sequence shown here is derived from an EMBL/GenBank/DDBJ whole genome shotgun (WGS) entry which is preliminary data.</text>
</comment>
<evidence type="ECO:0000313" key="2">
    <source>
        <dbReference type="Proteomes" id="UP000287651"/>
    </source>
</evidence>
<reference evidence="1 2" key="1">
    <citation type="journal article" date="2014" name="Agronomy (Basel)">
        <title>A Draft Genome Sequence for Ensete ventricosum, the Drought-Tolerant Tree Against Hunger.</title>
        <authorList>
            <person name="Harrison J."/>
            <person name="Moore K.A."/>
            <person name="Paszkiewicz K."/>
            <person name="Jones T."/>
            <person name="Grant M."/>
            <person name="Ambacheew D."/>
            <person name="Muzemil S."/>
            <person name="Studholme D.J."/>
        </authorList>
    </citation>
    <scope>NUCLEOTIDE SEQUENCE [LARGE SCALE GENOMIC DNA]</scope>
</reference>
<protein>
    <submittedName>
        <fullName evidence="1">Uncharacterized protein</fullName>
    </submittedName>
</protein>
<dbReference type="Proteomes" id="UP000287651">
    <property type="component" value="Unassembled WGS sequence"/>
</dbReference>
<name>A0A426XKI3_ENSVE</name>
<dbReference type="EMBL" id="AMZH03019729">
    <property type="protein sequence ID" value="RRT39973.1"/>
    <property type="molecule type" value="Genomic_DNA"/>
</dbReference>
<accession>A0A426XKI3</accession>
<sequence>MQNVIDHLEPHCFPALATNPGVLSTSQGSQSCFPTIPTWPLDESSLTSSLDRSYRLGQSTRTFSLGQSRWLQVMAGHTDSASRLVHTDFKSWLVPSTSKSQ</sequence>
<proteinExistence type="predicted"/>